<dbReference type="InterPro" id="IPR009061">
    <property type="entry name" value="DNA-bd_dom_put_sf"/>
</dbReference>
<evidence type="ECO:0000256" key="1">
    <source>
        <dbReference type="ARBA" id="ARBA00023125"/>
    </source>
</evidence>
<protein>
    <submittedName>
        <fullName evidence="3">MerR family transcriptional regulator</fullName>
    </submittedName>
</protein>
<dbReference type="EMBL" id="JANYMP010000003">
    <property type="protein sequence ID" value="MCS7476747.1"/>
    <property type="molecule type" value="Genomic_DNA"/>
</dbReference>
<dbReference type="InterPro" id="IPR047057">
    <property type="entry name" value="MerR_fam"/>
</dbReference>
<dbReference type="GO" id="GO:0003700">
    <property type="term" value="F:DNA-binding transcription factor activity"/>
    <property type="evidence" value="ECO:0007669"/>
    <property type="project" value="InterPro"/>
</dbReference>
<keyword evidence="1" id="KW-0238">DNA-binding</keyword>
<organism evidence="3 4">
    <name type="scientific">Umezawaea endophytica</name>
    <dbReference type="NCBI Taxonomy" id="1654476"/>
    <lineage>
        <taxon>Bacteria</taxon>
        <taxon>Bacillati</taxon>
        <taxon>Actinomycetota</taxon>
        <taxon>Actinomycetes</taxon>
        <taxon>Pseudonocardiales</taxon>
        <taxon>Pseudonocardiaceae</taxon>
        <taxon>Umezawaea</taxon>
    </lineage>
</organism>
<gene>
    <name evidence="3" type="ORF">NZH93_07765</name>
</gene>
<dbReference type="Gene3D" id="1.10.1660.10">
    <property type="match status" value="1"/>
</dbReference>
<dbReference type="RefSeq" id="WP_259622262.1">
    <property type="nucleotide sequence ID" value="NZ_JANYMP010000003.1"/>
</dbReference>
<proteinExistence type="predicted"/>
<dbReference type="PANTHER" id="PTHR30204:SF93">
    <property type="entry name" value="HTH MERR-TYPE DOMAIN-CONTAINING PROTEIN"/>
    <property type="match status" value="1"/>
</dbReference>
<dbReference type="GO" id="GO:0003677">
    <property type="term" value="F:DNA binding"/>
    <property type="evidence" value="ECO:0007669"/>
    <property type="project" value="UniProtKB-KW"/>
</dbReference>
<dbReference type="AlphaFoldDB" id="A0A9X3AE06"/>
<dbReference type="PANTHER" id="PTHR30204">
    <property type="entry name" value="REDOX-CYCLING DRUG-SENSING TRANSCRIPTIONAL ACTIVATOR SOXR"/>
    <property type="match status" value="1"/>
</dbReference>
<evidence type="ECO:0000313" key="3">
    <source>
        <dbReference type="EMBL" id="MCS7476747.1"/>
    </source>
</evidence>
<keyword evidence="4" id="KW-1185">Reference proteome</keyword>
<evidence type="ECO:0000259" key="2">
    <source>
        <dbReference type="PROSITE" id="PS50937"/>
    </source>
</evidence>
<sequence>MAEDGLVPIGRVAAWFGMRVSALRYYEDEGLLTTHRLNGRRHFDQDDLRRLALVRTYVEGGLLSLDAVRRLVDPAPRPGARLLAEQTVPELEAHADRSAAALRLLRHHIHHEHADQLTCPRCARELRERVERLTGGTGAPPCRRST</sequence>
<dbReference type="InterPro" id="IPR000551">
    <property type="entry name" value="MerR-type_HTH_dom"/>
</dbReference>
<dbReference type="SMART" id="SM00422">
    <property type="entry name" value="HTH_MERR"/>
    <property type="match status" value="1"/>
</dbReference>
<accession>A0A9X3AE06</accession>
<comment type="caution">
    <text evidence="3">The sequence shown here is derived from an EMBL/GenBank/DDBJ whole genome shotgun (WGS) entry which is preliminary data.</text>
</comment>
<dbReference type="Proteomes" id="UP001141259">
    <property type="component" value="Unassembled WGS sequence"/>
</dbReference>
<dbReference type="SUPFAM" id="SSF46955">
    <property type="entry name" value="Putative DNA-binding domain"/>
    <property type="match status" value="1"/>
</dbReference>
<name>A0A9X3AE06_9PSEU</name>
<dbReference type="Pfam" id="PF13411">
    <property type="entry name" value="MerR_1"/>
    <property type="match status" value="1"/>
</dbReference>
<evidence type="ECO:0000313" key="4">
    <source>
        <dbReference type="Proteomes" id="UP001141259"/>
    </source>
</evidence>
<reference evidence="3" key="1">
    <citation type="submission" date="2022-08" db="EMBL/GenBank/DDBJ databases">
        <authorList>
            <person name="Tistechok S."/>
            <person name="Samborskyy M."/>
            <person name="Roman I."/>
        </authorList>
    </citation>
    <scope>NUCLEOTIDE SEQUENCE</scope>
    <source>
        <strain evidence="3">DSM 103496</strain>
    </source>
</reference>
<feature type="domain" description="HTH merR-type" evidence="2">
    <location>
        <begin position="6"/>
        <end position="74"/>
    </location>
</feature>
<dbReference type="PROSITE" id="PS50937">
    <property type="entry name" value="HTH_MERR_2"/>
    <property type="match status" value="1"/>
</dbReference>